<keyword evidence="1" id="KW-0472">Membrane</keyword>
<proteinExistence type="predicted"/>
<feature type="transmembrane region" description="Helical" evidence="1">
    <location>
        <begin position="30"/>
        <end position="50"/>
    </location>
</feature>
<keyword evidence="1" id="KW-0812">Transmembrane</keyword>
<name>A0A0A9DV61_ARUDO</name>
<reference evidence="2" key="1">
    <citation type="submission" date="2014-09" db="EMBL/GenBank/DDBJ databases">
        <authorList>
            <person name="Magalhaes I.L.F."/>
            <person name="Oliveira U."/>
            <person name="Santos F.R."/>
            <person name="Vidigal T.H.D.A."/>
            <person name="Brescovit A.D."/>
            <person name="Santos A.J."/>
        </authorList>
    </citation>
    <scope>NUCLEOTIDE SEQUENCE</scope>
    <source>
        <tissue evidence="2">Shoot tissue taken approximately 20 cm above the soil surface</tissue>
    </source>
</reference>
<evidence type="ECO:0000313" key="2">
    <source>
        <dbReference type="EMBL" id="JAD91676.1"/>
    </source>
</evidence>
<dbReference type="AlphaFoldDB" id="A0A0A9DV61"/>
<keyword evidence="1" id="KW-1133">Transmembrane helix</keyword>
<protein>
    <submittedName>
        <fullName evidence="2">Uncharacterized protein</fullName>
    </submittedName>
</protein>
<sequence>MGNTEHVITLHLFLVTVLTVLFVPQFCNMVTVFTVCNIALCTSYTGYLIVVNL</sequence>
<evidence type="ECO:0000256" key="1">
    <source>
        <dbReference type="SAM" id="Phobius"/>
    </source>
</evidence>
<organism evidence="2">
    <name type="scientific">Arundo donax</name>
    <name type="common">Giant reed</name>
    <name type="synonym">Donax arundinaceus</name>
    <dbReference type="NCBI Taxonomy" id="35708"/>
    <lineage>
        <taxon>Eukaryota</taxon>
        <taxon>Viridiplantae</taxon>
        <taxon>Streptophyta</taxon>
        <taxon>Embryophyta</taxon>
        <taxon>Tracheophyta</taxon>
        <taxon>Spermatophyta</taxon>
        <taxon>Magnoliopsida</taxon>
        <taxon>Liliopsida</taxon>
        <taxon>Poales</taxon>
        <taxon>Poaceae</taxon>
        <taxon>PACMAD clade</taxon>
        <taxon>Arundinoideae</taxon>
        <taxon>Arundineae</taxon>
        <taxon>Arundo</taxon>
    </lineage>
</organism>
<reference evidence="2" key="2">
    <citation type="journal article" date="2015" name="Data Brief">
        <title>Shoot transcriptome of the giant reed, Arundo donax.</title>
        <authorList>
            <person name="Barrero R.A."/>
            <person name="Guerrero F.D."/>
            <person name="Moolhuijzen P."/>
            <person name="Goolsby J.A."/>
            <person name="Tidwell J."/>
            <person name="Bellgard S.E."/>
            <person name="Bellgard M.I."/>
        </authorList>
    </citation>
    <scope>NUCLEOTIDE SEQUENCE</scope>
    <source>
        <tissue evidence="2">Shoot tissue taken approximately 20 cm above the soil surface</tissue>
    </source>
</reference>
<feature type="transmembrane region" description="Helical" evidence="1">
    <location>
        <begin position="6"/>
        <end position="23"/>
    </location>
</feature>
<dbReference type="EMBL" id="GBRH01206219">
    <property type="protein sequence ID" value="JAD91676.1"/>
    <property type="molecule type" value="Transcribed_RNA"/>
</dbReference>
<accession>A0A0A9DV61</accession>